<feature type="chain" id="PRO_5002538626" evidence="1">
    <location>
        <begin position="21"/>
        <end position="201"/>
    </location>
</feature>
<proteinExistence type="predicted"/>
<evidence type="ECO:0000256" key="1">
    <source>
        <dbReference type="SAM" id="SignalP"/>
    </source>
</evidence>
<sequence length="201" mass="21601">MKRILLSLVMIVLASSTAVGATRAYYFDNETSNGNQFTAGSLDLNVDGGDENVIKFTVTNMHVGSQNIGTWRLRNVGSLLGYLDLQNIVVTSSENGINDPEDEAGDTTVDVGELQDQVSLSKLFWDNDCDGWVGTGETSVYDGKVGSIASNYETNKALAAGAEQCLTGQFNWWNNGASDNLAQGDSFTLDMTFELGQTTAQ</sequence>
<evidence type="ECO:0000313" key="2">
    <source>
        <dbReference type="EMBL" id="KKT73709.1"/>
    </source>
</evidence>
<evidence type="ECO:0000313" key="3">
    <source>
        <dbReference type="Proteomes" id="UP000034835"/>
    </source>
</evidence>
<feature type="signal peptide" evidence="1">
    <location>
        <begin position="1"/>
        <end position="20"/>
    </location>
</feature>
<dbReference type="STRING" id="1618384.UW68_C0003G0030"/>
<protein>
    <submittedName>
        <fullName evidence="2">Uncharacterized protein</fullName>
    </submittedName>
</protein>
<gene>
    <name evidence="2" type="ORF">UW68_C0003G0030</name>
</gene>
<reference evidence="2 3" key="1">
    <citation type="journal article" date="2015" name="Nature">
        <title>rRNA introns, odd ribosomes, and small enigmatic genomes across a large radiation of phyla.</title>
        <authorList>
            <person name="Brown C.T."/>
            <person name="Hug L.A."/>
            <person name="Thomas B.C."/>
            <person name="Sharon I."/>
            <person name="Castelle C.J."/>
            <person name="Singh A."/>
            <person name="Wilkins M.J."/>
            <person name="Williams K.H."/>
            <person name="Banfield J.F."/>
        </authorList>
    </citation>
    <scope>NUCLEOTIDE SEQUENCE [LARGE SCALE GENOMIC DNA]</scope>
</reference>
<accession>A0A0G1MNX7</accession>
<dbReference type="Proteomes" id="UP000034835">
    <property type="component" value="Unassembled WGS sequence"/>
</dbReference>
<dbReference type="AlphaFoldDB" id="A0A0G1MNX7"/>
<comment type="caution">
    <text evidence="2">The sequence shown here is derived from an EMBL/GenBank/DDBJ whole genome shotgun (WGS) entry which is preliminary data.</text>
</comment>
<name>A0A0G1MNX7_9BACT</name>
<keyword evidence="1" id="KW-0732">Signal</keyword>
<dbReference type="InterPro" id="IPR022121">
    <property type="entry name" value="Peptidase_M73_camelysin"/>
</dbReference>
<dbReference type="EMBL" id="LCJG01000003">
    <property type="protein sequence ID" value="KKT73709.1"/>
    <property type="molecule type" value="Genomic_DNA"/>
</dbReference>
<dbReference type="Pfam" id="PF12389">
    <property type="entry name" value="Peptidase_M73"/>
    <property type="match status" value="1"/>
</dbReference>
<organism evidence="2 3">
    <name type="scientific">Candidatus Collierbacteria bacterium GW2011_GWB1_44_6</name>
    <dbReference type="NCBI Taxonomy" id="1618384"/>
    <lineage>
        <taxon>Bacteria</taxon>
        <taxon>Candidatus Collieribacteriota</taxon>
    </lineage>
</organism>